<evidence type="ECO:0000256" key="2">
    <source>
        <dbReference type="ARBA" id="ARBA00007400"/>
    </source>
</evidence>
<evidence type="ECO:0000259" key="4">
    <source>
        <dbReference type="Pfam" id="PF01757"/>
    </source>
</evidence>
<feature type="transmembrane region" description="Helical" evidence="3">
    <location>
        <begin position="207"/>
        <end position="227"/>
    </location>
</feature>
<name>A0AA96RGB1_9BACL</name>
<dbReference type="RefSeq" id="WP_315606118.1">
    <property type="nucleotide sequence ID" value="NZ_CP130318.1"/>
</dbReference>
<sequence>MAARLQYLDRLKVVLTMLVVFHHTAITYGGAGSWYYIDPAREKAAEIVLTLFTAVNQSFFMGLFFFISGYVTPASFDRKGAGRFLKERVVRFGLPLLGFMLVIDPLLRFVSGRYPGSFASYWKEEVLADPLAGVKGFETGPLWFLTALLLFSAVYALRRLAAKGRPARVSRLTGRRMAAYLAAVAAANFAIRLVYPVGETVLNLQLAYFPAYIGLYAGGIAAYRGRWLEALQASAAKRWGRLALVLMAGMPGVLALGGALESGTPAFGGGWTWQAAFYAAVDPLLGLSLSYVLLFVFRERFNQPARLRSSWLSEHAYTVYLLHALFVTYIGYAFTGLSLPALLKFAAAGGAAVLCSYTAAWALRRVPGAKRVL</sequence>
<gene>
    <name evidence="5" type="ORF">MJA45_04645</name>
</gene>
<feature type="transmembrane region" description="Helical" evidence="3">
    <location>
        <begin position="12"/>
        <end position="37"/>
    </location>
</feature>
<feature type="transmembrane region" description="Helical" evidence="3">
    <location>
        <begin position="317"/>
        <end position="335"/>
    </location>
</feature>
<feature type="domain" description="Acyltransferase 3" evidence="4">
    <location>
        <begin position="6"/>
        <end position="361"/>
    </location>
</feature>
<keyword evidence="3" id="KW-1133">Transmembrane helix</keyword>
<dbReference type="PANTHER" id="PTHR36927:SF4">
    <property type="entry name" value="BLR5718 PROTEIN"/>
    <property type="match status" value="1"/>
</dbReference>
<dbReference type="KEGG" id="paun:MJA45_04645"/>
<keyword evidence="5" id="KW-0808">Transferase</keyword>
<feature type="transmembrane region" description="Helical" evidence="3">
    <location>
        <begin position="140"/>
        <end position="157"/>
    </location>
</feature>
<keyword evidence="3" id="KW-0812">Transmembrane</keyword>
<dbReference type="InterPro" id="IPR002656">
    <property type="entry name" value="Acyl_transf_3_dom"/>
</dbReference>
<evidence type="ECO:0000313" key="5">
    <source>
        <dbReference type="EMBL" id="WNQ12341.1"/>
    </source>
</evidence>
<dbReference type="Pfam" id="PF01757">
    <property type="entry name" value="Acyl_transf_3"/>
    <property type="match status" value="1"/>
</dbReference>
<reference evidence="5 6" key="1">
    <citation type="submission" date="2022-02" db="EMBL/GenBank/DDBJ databases">
        <title>Paenibacillus sp. MBLB1776 Whole Genome Shotgun Sequencing.</title>
        <authorList>
            <person name="Hwang C.Y."/>
            <person name="Cho E.-S."/>
            <person name="Seo M.-J."/>
        </authorList>
    </citation>
    <scope>NUCLEOTIDE SEQUENCE [LARGE SCALE GENOMIC DNA]</scope>
    <source>
        <strain evidence="5 6">MBLB1776</strain>
    </source>
</reference>
<keyword evidence="5" id="KW-0012">Acyltransferase</keyword>
<dbReference type="Proteomes" id="UP001305702">
    <property type="component" value="Chromosome"/>
</dbReference>
<feature type="transmembrane region" description="Helical" evidence="3">
    <location>
        <begin position="178"/>
        <end position="195"/>
    </location>
</feature>
<comment type="subcellular location">
    <subcellularLocation>
        <location evidence="1">Membrane</location>
    </subcellularLocation>
</comment>
<dbReference type="GO" id="GO:0016747">
    <property type="term" value="F:acyltransferase activity, transferring groups other than amino-acyl groups"/>
    <property type="evidence" value="ECO:0007669"/>
    <property type="project" value="InterPro"/>
</dbReference>
<keyword evidence="3" id="KW-0472">Membrane</keyword>
<evidence type="ECO:0000256" key="1">
    <source>
        <dbReference type="ARBA" id="ARBA00004370"/>
    </source>
</evidence>
<feature type="transmembrane region" description="Helical" evidence="3">
    <location>
        <begin position="92"/>
        <end position="111"/>
    </location>
</feature>
<protein>
    <submittedName>
        <fullName evidence="5">Acyltransferase family protein</fullName>
    </submittedName>
</protein>
<organism evidence="5 6">
    <name type="scientific">Paenibacillus aurantius</name>
    <dbReference type="NCBI Taxonomy" id="2918900"/>
    <lineage>
        <taxon>Bacteria</taxon>
        <taxon>Bacillati</taxon>
        <taxon>Bacillota</taxon>
        <taxon>Bacilli</taxon>
        <taxon>Bacillales</taxon>
        <taxon>Paenibacillaceae</taxon>
        <taxon>Paenibacillus</taxon>
    </lineage>
</organism>
<evidence type="ECO:0000313" key="6">
    <source>
        <dbReference type="Proteomes" id="UP001305702"/>
    </source>
</evidence>
<feature type="transmembrane region" description="Helical" evidence="3">
    <location>
        <begin position="49"/>
        <end position="71"/>
    </location>
</feature>
<comment type="similarity">
    <text evidence="2">Belongs to the acyltransferase 3 family.</text>
</comment>
<dbReference type="EMBL" id="CP130318">
    <property type="protein sequence ID" value="WNQ12341.1"/>
    <property type="molecule type" value="Genomic_DNA"/>
</dbReference>
<evidence type="ECO:0000256" key="3">
    <source>
        <dbReference type="SAM" id="Phobius"/>
    </source>
</evidence>
<feature type="transmembrane region" description="Helical" evidence="3">
    <location>
        <begin position="275"/>
        <end position="297"/>
    </location>
</feature>
<dbReference type="AlphaFoldDB" id="A0AA96RGB1"/>
<feature type="transmembrane region" description="Helical" evidence="3">
    <location>
        <begin position="341"/>
        <end position="363"/>
    </location>
</feature>
<accession>A0AA96RGB1</accession>
<keyword evidence="6" id="KW-1185">Reference proteome</keyword>
<dbReference type="InterPro" id="IPR050623">
    <property type="entry name" value="Glucan_succinyl_AcylTrfase"/>
</dbReference>
<proteinExistence type="inferred from homology"/>
<feature type="transmembrane region" description="Helical" evidence="3">
    <location>
        <begin position="239"/>
        <end position="260"/>
    </location>
</feature>
<dbReference type="PANTHER" id="PTHR36927">
    <property type="entry name" value="BLR4337 PROTEIN"/>
    <property type="match status" value="1"/>
</dbReference>